<feature type="compositionally biased region" description="Basic and acidic residues" evidence="1">
    <location>
        <begin position="58"/>
        <end position="68"/>
    </location>
</feature>
<protein>
    <submittedName>
        <fullName evidence="2">Uncharacterized protein</fullName>
    </submittedName>
</protein>
<evidence type="ECO:0000313" key="2">
    <source>
        <dbReference type="EMBL" id="KAK4024442.1"/>
    </source>
</evidence>
<dbReference type="Proteomes" id="UP001234178">
    <property type="component" value="Unassembled WGS sequence"/>
</dbReference>
<evidence type="ECO:0000313" key="3">
    <source>
        <dbReference type="Proteomes" id="UP001234178"/>
    </source>
</evidence>
<organism evidence="2 3">
    <name type="scientific">Daphnia magna</name>
    <dbReference type="NCBI Taxonomy" id="35525"/>
    <lineage>
        <taxon>Eukaryota</taxon>
        <taxon>Metazoa</taxon>
        <taxon>Ecdysozoa</taxon>
        <taxon>Arthropoda</taxon>
        <taxon>Crustacea</taxon>
        <taxon>Branchiopoda</taxon>
        <taxon>Diplostraca</taxon>
        <taxon>Cladocera</taxon>
        <taxon>Anomopoda</taxon>
        <taxon>Daphniidae</taxon>
        <taxon>Daphnia</taxon>
    </lineage>
</organism>
<feature type="compositionally biased region" description="Basic and acidic residues" evidence="1">
    <location>
        <begin position="15"/>
        <end position="24"/>
    </location>
</feature>
<reference evidence="2 3" key="1">
    <citation type="journal article" date="2023" name="Nucleic Acids Res.">
        <title>The hologenome of Daphnia magna reveals possible DNA methylation and microbiome-mediated evolution of the host genome.</title>
        <authorList>
            <person name="Chaturvedi A."/>
            <person name="Li X."/>
            <person name="Dhandapani V."/>
            <person name="Marshall H."/>
            <person name="Kissane S."/>
            <person name="Cuenca-Cambronero M."/>
            <person name="Asole G."/>
            <person name="Calvet F."/>
            <person name="Ruiz-Romero M."/>
            <person name="Marangio P."/>
            <person name="Guigo R."/>
            <person name="Rago D."/>
            <person name="Mirbahai L."/>
            <person name="Eastwood N."/>
            <person name="Colbourne J.K."/>
            <person name="Zhou J."/>
            <person name="Mallon E."/>
            <person name="Orsini L."/>
        </authorList>
    </citation>
    <scope>NUCLEOTIDE SEQUENCE [LARGE SCALE GENOMIC DNA]</scope>
    <source>
        <strain evidence="2">LRV0_1</strain>
    </source>
</reference>
<gene>
    <name evidence="2" type="ORF">OUZ56_009864</name>
</gene>
<feature type="compositionally biased region" description="Polar residues" evidence="1">
    <location>
        <begin position="30"/>
        <end position="46"/>
    </location>
</feature>
<feature type="compositionally biased region" description="Basic and acidic residues" evidence="1">
    <location>
        <begin position="86"/>
        <end position="96"/>
    </location>
</feature>
<evidence type="ECO:0000256" key="1">
    <source>
        <dbReference type="SAM" id="MobiDB-lite"/>
    </source>
</evidence>
<dbReference type="EMBL" id="JAOYFB010000037">
    <property type="protein sequence ID" value="KAK4024442.1"/>
    <property type="molecule type" value="Genomic_DNA"/>
</dbReference>
<feature type="region of interest" description="Disordered" evidence="1">
    <location>
        <begin position="173"/>
        <end position="192"/>
    </location>
</feature>
<accession>A0ABR0AH47</accession>
<feature type="region of interest" description="Disordered" evidence="1">
    <location>
        <begin position="1"/>
        <end position="96"/>
    </location>
</feature>
<name>A0ABR0AH47_9CRUS</name>
<comment type="caution">
    <text evidence="2">The sequence shown here is derived from an EMBL/GenBank/DDBJ whole genome shotgun (WGS) entry which is preliminary data.</text>
</comment>
<proteinExistence type="predicted"/>
<sequence>MPKRTNPRLPSCPRDPSRRLHPLRELSSVPVETSPTPASSLESGTSFVGEALNFEGPIPKDHLTKEADSQGESVETSRGLYSDPETECHQGRLSSHKDKLWKLSENLLARQSSEKIQKKMRTNGWRALNNILPTRDGELVQVYNAPERVDDNTGESDGDLSTPILAELTLVSNSPRDSLRHPNSPPLPTRSTNFQSLGTLLAVWNQKFPAYRMMKLSGDSMPTRGFQDKWANYNLQIRESLQEIRTSPPGSRGNKTVWCGLVWLTRPQSPSKLPK</sequence>
<keyword evidence="3" id="KW-1185">Reference proteome</keyword>